<dbReference type="GO" id="GO:0004519">
    <property type="term" value="F:endonuclease activity"/>
    <property type="evidence" value="ECO:0007669"/>
    <property type="project" value="UniProtKB-KW"/>
</dbReference>
<dbReference type="InterPro" id="IPR002711">
    <property type="entry name" value="HNH"/>
</dbReference>
<dbReference type="EMBL" id="CP036287">
    <property type="protein sequence ID" value="QDU67660.1"/>
    <property type="molecule type" value="Genomic_DNA"/>
</dbReference>
<protein>
    <submittedName>
        <fullName evidence="3">HNH endonuclease</fullName>
    </submittedName>
</protein>
<dbReference type="InterPro" id="IPR003615">
    <property type="entry name" value="HNH_nuc"/>
</dbReference>
<dbReference type="AlphaFoldDB" id="A0A518BL02"/>
<sequence length="132" mass="15646">MKRSNPNRREAWNQRRNRKRLERHRELKRRSANRGSGFQFERELAERRAALADRRWAREEFRRLVLIRAGHRCERCSSAWELQAHHFLPKSRGGPDLPENGICLCAKCHRGVHDHTVEDWASWIDSRKAGAA</sequence>
<proteinExistence type="predicted"/>
<reference evidence="3 4" key="1">
    <citation type="submission" date="2019-02" db="EMBL/GenBank/DDBJ databases">
        <title>Deep-cultivation of Planctomycetes and their phenomic and genomic characterization uncovers novel biology.</title>
        <authorList>
            <person name="Wiegand S."/>
            <person name="Jogler M."/>
            <person name="Boedeker C."/>
            <person name="Pinto D."/>
            <person name="Vollmers J."/>
            <person name="Rivas-Marin E."/>
            <person name="Kohn T."/>
            <person name="Peeters S.H."/>
            <person name="Heuer A."/>
            <person name="Rast P."/>
            <person name="Oberbeckmann S."/>
            <person name="Bunk B."/>
            <person name="Jeske O."/>
            <person name="Meyerdierks A."/>
            <person name="Storesund J.E."/>
            <person name="Kallscheuer N."/>
            <person name="Luecker S."/>
            <person name="Lage O.M."/>
            <person name="Pohl T."/>
            <person name="Merkel B.J."/>
            <person name="Hornburger P."/>
            <person name="Mueller R.-W."/>
            <person name="Bruemmer F."/>
            <person name="Labrenz M."/>
            <person name="Spormann A.M."/>
            <person name="Op den Camp H."/>
            <person name="Overmann J."/>
            <person name="Amann R."/>
            <person name="Jetten M.S.M."/>
            <person name="Mascher T."/>
            <person name="Medema M.H."/>
            <person name="Devos D.P."/>
            <person name="Kaster A.-K."/>
            <person name="Ovreas L."/>
            <person name="Rohde M."/>
            <person name="Galperin M.Y."/>
            <person name="Jogler C."/>
        </authorList>
    </citation>
    <scope>NUCLEOTIDE SEQUENCE [LARGE SCALE GENOMIC DNA]</scope>
    <source>
        <strain evidence="3 4">Pla133</strain>
    </source>
</reference>
<organism evidence="3 4">
    <name type="scientific">Engelhardtia mirabilis</name>
    <dbReference type="NCBI Taxonomy" id="2528011"/>
    <lineage>
        <taxon>Bacteria</taxon>
        <taxon>Pseudomonadati</taxon>
        <taxon>Planctomycetota</taxon>
        <taxon>Planctomycetia</taxon>
        <taxon>Planctomycetia incertae sedis</taxon>
        <taxon>Engelhardtia</taxon>
    </lineage>
</organism>
<dbReference type="RefSeq" id="WP_145066020.1">
    <property type="nucleotide sequence ID" value="NZ_CP036287.1"/>
</dbReference>
<accession>A0A518BL02</accession>
<feature type="domain" description="HNH nuclease" evidence="2">
    <location>
        <begin position="60"/>
        <end position="110"/>
    </location>
</feature>
<dbReference type="Pfam" id="PF01844">
    <property type="entry name" value="HNH"/>
    <property type="match status" value="1"/>
</dbReference>
<dbReference type="GO" id="GO:0003676">
    <property type="term" value="F:nucleic acid binding"/>
    <property type="evidence" value="ECO:0007669"/>
    <property type="project" value="InterPro"/>
</dbReference>
<evidence type="ECO:0000313" key="3">
    <source>
        <dbReference type="EMBL" id="QDU67660.1"/>
    </source>
</evidence>
<gene>
    <name evidence="3" type="ORF">Pla133_27480</name>
</gene>
<dbReference type="Proteomes" id="UP000316921">
    <property type="component" value="Chromosome"/>
</dbReference>
<feature type="compositionally biased region" description="Basic residues" evidence="1">
    <location>
        <begin position="15"/>
        <end position="32"/>
    </location>
</feature>
<dbReference type="GO" id="GO:0008270">
    <property type="term" value="F:zinc ion binding"/>
    <property type="evidence" value="ECO:0007669"/>
    <property type="project" value="InterPro"/>
</dbReference>
<feature type="region of interest" description="Disordered" evidence="1">
    <location>
        <begin position="1"/>
        <end position="34"/>
    </location>
</feature>
<dbReference type="CDD" id="cd00085">
    <property type="entry name" value="HNHc"/>
    <property type="match status" value="1"/>
</dbReference>
<evidence type="ECO:0000259" key="2">
    <source>
        <dbReference type="SMART" id="SM00507"/>
    </source>
</evidence>
<keyword evidence="3" id="KW-0378">Hydrolase</keyword>
<keyword evidence="3" id="KW-0540">Nuclease</keyword>
<dbReference type="Gene3D" id="1.10.30.50">
    <property type="match status" value="1"/>
</dbReference>
<keyword evidence="4" id="KW-1185">Reference proteome</keyword>
<name>A0A518BL02_9BACT</name>
<dbReference type="KEGG" id="pbap:Pla133_27480"/>
<dbReference type="SMART" id="SM00507">
    <property type="entry name" value="HNHc"/>
    <property type="match status" value="1"/>
</dbReference>
<evidence type="ECO:0000313" key="4">
    <source>
        <dbReference type="Proteomes" id="UP000316921"/>
    </source>
</evidence>
<evidence type="ECO:0000256" key="1">
    <source>
        <dbReference type="SAM" id="MobiDB-lite"/>
    </source>
</evidence>
<keyword evidence="3" id="KW-0255">Endonuclease</keyword>